<name>A0A1E1K3Z0_9HELO</name>
<dbReference type="PANTHER" id="PTHR21576:SF45">
    <property type="entry name" value="TRANSPORTER MCH1-RELATED"/>
    <property type="match status" value="1"/>
</dbReference>
<feature type="transmembrane region" description="Helical" evidence="9">
    <location>
        <begin position="219"/>
        <end position="241"/>
    </location>
</feature>
<evidence type="ECO:0000256" key="8">
    <source>
        <dbReference type="ARBA" id="ARBA00039330"/>
    </source>
</evidence>
<sequence length="569" mass="62340">MVNTRTPLLSSERVSLRSSASFSSSVTRREQIRRQDVIRYISFASAITSCLCAGSITAYSLYGHLFQERLRYTQLQVNLVVIAAEIALYLPVSLFGYICDRVGPAPLSFASAILFAVGYLLAAFTYRSGAKDIYGYTAERGWPLAVMVTAFVIIGCGTTLMYLSAVTTCAKNFGKGKHKGLALASPIAAFGLSGLWQSQVGSRILYERRPDGTKGDVDVFKFFIFLAVVLFVVGMTGTFFLKIVDEEELIDEAVEELERSGLLEDSDFFRGNVRGYGSFESGSDEDLVESRRAEESKAKMDEEARKKTWLLNEETRRFLNDRTMWFLAAGFFFVSGPGEAFITNLGTIIGTLYLPYPETNHIPTTPATHVSIVAVTSTAARIIFGSLTDLLAPPSTSHHYASASNSLVSLPPRPSRFSISRVTFLLLSAIFLSLGQVILASGLIQNHGERFWIVSSLIGSGYGSLFSLTPLMISVIWGVENFGTNWGIVAMVPAAGATFWGVVYSQVYQMAAKARSFGTGTEEEDVLCYGKDCYAPTFWAMAVSVWIGCGLWIWAWKGPGGWSKRGISV</sequence>
<proteinExistence type="inferred from homology"/>
<feature type="transmembrane region" description="Helical" evidence="9">
    <location>
        <begin position="105"/>
        <end position="124"/>
    </location>
</feature>
<organism evidence="10 11">
    <name type="scientific">Rhynchosporium agropyri</name>
    <dbReference type="NCBI Taxonomy" id="914238"/>
    <lineage>
        <taxon>Eukaryota</taxon>
        <taxon>Fungi</taxon>
        <taxon>Dikarya</taxon>
        <taxon>Ascomycota</taxon>
        <taxon>Pezizomycotina</taxon>
        <taxon>Leotiomycetes</taxon>
        <taxon>Helotiales</taxon>
        <taxon>Ploettnerulaceae</taxon>
        <taxon>Rhynchosporium</taxon>
    </lineage>
</organism>
<dbReference type="GO" id="GO:0000329">
    <property type="term" value="C:fungal-type vacuole membrane"/>
    <property type="evidence" value="ECO:0007669"/>
    <property type="project" value="TreeGrafter"/>
</dbReference>
<dbReference type="Proteomes" id="UP000178912">
    <property type="component" value="Unassembled WGS sequence"/>
</dbReference>
<dbReference type="OrthoDB" id="199930at2759"/>
<comment type="subcellular location">
    <subcellularLocation>
        <location evidence="1">Vacuole membrane</location>
        <topology evidence="1">Multi-pass membrane protein</topology>
    </subcellularLocation>
</comment>
<keyword evidence="3" id="KW-0813">Transport</keyword>
<feature type="transmembrane region" description="Helical" evidence="9">
    <location>
        <begin position="538"/>
        <end position="556"/>
    </location>
</feature>
<keyword evidence="4" id="KW-0926">Vacuole</keyword>
<dbReference type="InterPro" id="IPR011701">
    <property type="entry name" value="MFS"/>
</dbReference>
<feature type="transmembrane region" description="Helical" evidence="9">
    <location>
        <begin position="37"/>
        <end position="59"/>
    </location>
</feature>
<dbReference type="EMBL" id="FJUX01000013">
    <property type="protein sequence ID" value="CZS92789.1"/>
    <property type="molecule type" value="Genomic_DNA"/>
</dbReference>
<feature type="transmembrane region" description="Helical" evidence="9">
    <location>
        <begin position="144"/>
        <end position="168"/>
    </location>
</feature>
<feature type="transmembrane region" description="Helical" evidence="9">
    <location>
        <begin position="79"/>
        <end position="98"/>
    </location>
</feature>
<dbReference type="InterPro" id="IPR036259">
    <property type="entry name" value="MFS_trans_sf"/>
</dbReference>
<evidence type="ECO:0000256" key="9">
    <source>
        <dbReference type="SAM" id="Phobius"/>
    </source>
</evidence>
<dbReference type="Gene3D" id="1.20.1250.20">
    <property type="entry name" value="MFS general substrate transporter like domains"/>
    <property type="match status" value="1"/>
</dbReference>
<evidence type="ECO:0000313" key="11">
    <source>
        <dbReference type="Proteomes" id="UP000178912"/>
    </source>
</evidence>
<dbReference type="SUPFAM" id="SSF103473">
    <property type="entry name" value="MFS general substrate transporter"/>
    <property type="match status" value="1"/>
</dbReference>
<evidence type="ECO:0000256" key="6">
    <source>
        <dbReference type="ARBA" id="ARBA00022989"/>
    </source>
</evidence>
<protein>
    <recommendedName>
        <fullName evidence="8">Probable transporter MCH1</fullName>
    </recommendedName>
</protein>
<feature type="transmembrane region" description="Helical" evidence="9">
    <location>
        <begin position="180"/>
        <end position="199"/>
    </location>
</feature>
<gene>
    <name evidence="10" type="ORF">RAG0_03297</name>
</gene>
<keyword evidence="7 9" id="KW-0472">Membrane</keyword>
<comment type="similarity">
    <text evidence="2">Belongs to the major facilitator superfamily.</text>
</comment>
<feature type="transmembrane region" description="Helical" evidence="9">
    <location>
        <begin position="485"/>
        <end position="505"/>
    </location>
</feature>
<dbReference type="PANTHER" id="PTHR21576">
    <property type="entry name" value="UNCHARACTERIZED NODULIN-LIKE PROTEIN"/>
    <property type="match status" value="1"/>
</dbReference>
<evidence type="ECO:0000313" key="10">
    <source>
        <dbReference type="EMBL" id="CZS92789.1"/>
    </source>
</evidence>
<feature type="transmembrane region" description="Helical" evidence="9">
    <location>
        <begin position="325"/>
        <end position="354"/>
    </location>
</feature>
<dbReference type="Pfam" id="PF07690">
    <property type="entry name" value="MFS_1"/>
    <property type="match status" value="1"/>
</dbReference>
<evidence type="ECO:0000256" key="2">
    <source>
        <dbReference type="ARBA" id="ARBA00008335"/>
    </source>
</evidence>
<accession>A0A1E1K3Z0</accession>
<evidence type="ECO:0000256" key="7">
    <source>
        <dbReference type="ARBA" id="ARBA00023136"/>
    </source>
</evidence>
<feature type="transmembrane region" description="Helical" evidence="9">
    <location>
        <begin position="422"/>
        <end position="444"/>
    </location>
</feature>
<keyword evidence="5 9" id="KW-0812">Transmembrane</keyword>
<keyword evidence="6 9" id="KW-1133">Transmembrane helix</keyword>
<dbReference type="AlphaFoldDB" id="A0A1E1K3Z0"/>
<dbReference type="GO" id="GO:0022857">
    <property type="term" value="F:transmembrane transporter activity"/>
    <property type="evidence" value="ECO:0007669"/>
    <property type="project" value="InterPro"/>
</dbReference>
<feature type="transmembrane region" description="Helical" evidence="9">
    <location>
        <begin position="451"/>
        <end position="479"/>
    </location>
</feature>
<keyword evidence="11" id="KW-1185">Reference proteome</keyword>
<dbReference type="CDD" id="cd17354">
    <property type="entry name" value="MFS_Mch1p_like"/>
    <property type="match status" value="1"/>
</dbReference>
<reference evidence="11" key="1">
    <citation type="submission" date="2016-03" db="EMBL/GenBank/DDBJ databases">
        <authorList>
            <person name="Guldener U."/>
        </authorList>
    </citation>
    <scope>NUCLEOTIDE SEQUENCE [LARGE SCALE GENOMIC DNA]</scope>
    <source>
        <strain evidence="11">04CH-RAC-A.6.1</strain>
    </source>
</reference>
<evidence type="ECO:0000256" key="1">
    <source>
        <dbReference type="ARBA" id="ARBA00004128"/>
    </source>
</evidence>
<evidence type="ECO:0000256" key="5">
    <source>
        <dbReference type="ARBA" id="ARBA00022692"/>
    </source>
</evidence>
<evidence type="ECO:0000256" key="4">
    <source>
        <dbReference type="ARBA" id="ARBA00022554"/>
    </source>
</evidence>
<evidence type="ECO:0000256" key="3">
    <source>
        <dbReference type="ARBA" id="ARBA00022448"/>
    </source>
</evidence>